<evidence type="ECO:0000256" key="4">
    <source>
        <dbReference type="ARBA" id="ARBA00022989"/>
    </source>
</evidence>
<gene>
    <name evidence="8" type="ORF">KDM90_01770</name>
</gene>
<evidence type="ECO:0000256" key="3">
    <source>
        <dbReference type="ARBA" id="ARBA00022692"/>
    </source>
</evidence>
<comment type="caution">
    <text evidence="8">The sequence shown here is derived from an EMBL/GenBank/DDBJ whole genome shotgun (WGS) entry which is preliminary data.</text>
</comment>
<evidence type="ECO:0000256" key="2">
    <source>
        <dbReference type="ARBA" id="ARBA00022475"/>
    </source>
</evidence>
<protein>
    <submittedName>
        <fullName evidence="8">RDD family protein</fullName>
    </submittedName>
</protein>
<keyword evidence="2" id="KW-1003">Cell membrane</keyword>
<dbReference type="InterPro" id="IPR051791">
    <property type="entry name" value="Pra-immunoreactive"/>
</dbReference>
<sequence length="152" mass="17491">MLIYEAALVFGVVFFASFVFDVSTQSKSALSLRLMREVFLFFVIGGYFVFFWRRSGQTLAMQTWRIKLVNDDLGKVPLVKAIVRYCLAWLWVLPGFILSYQFGLKNAQLLIPVLVCFCIWASLTFFAKDGQFLHDKLAKTRLIQLPKQNSST</sequence>
<dbReference type="AlphaFoldDB" id="A0A941IDU3"/>
<dbReference type="PANTHER" id="PTHR36115">
    <property type="entry name" value="PROLINE-RICH ANTIGEN HOMOLOG-RELATED"/>
    <property type="match status" value="1"/>
</dbReference>
<keyword evidence="5 6" id="KW-0472">Membrane</keyword>
<keyword evidence="3 6" id="KW-0812">Transmembrane</keyword>
<feature type="transmembrane region" description="Helical" evidence="6">
    <location>
        <begin position="109"/>
        <end position="127"/>
    </location>
</feature>
<dbReference type="InterPro" id="IPR010432">
    <property type="entry name" value="RDD"/>
</dbReference>
<evidence type="ECO:0000256" key="5">
    <source>
        <dbReference type="ARBA" id="ARBA00023136"/>
    </source>
</evidence>
<proteinExistence type="predicted"/>
<feature type="transmembrane region" description="Helical" evidence="6">
    <location>
        <begin position="34"/>
        <end position="52"/>
    </location>
</feature>
<dbReference type="PANTHER" id="PTHR36115:SF10">
    <property type="entry name" value="RDD DOMAIN-CONTAINING PROTEIN"/>
    <property type="match status" value="1"/>
</dbReference>
<organism evidence="8 9">
    <name type="scientific">Undibacterium fentianense</name>
    <dbReference type="NCBI Taxonomy" id="2828728"/>
    <lineage>
        <taxon>Bacteria</taxon>
        <taxon>Pseudomonadati</taxon>
        <taxon>Pseudomonadota</taxon>
        <taxon>Betaproteobacteria</taxon>
        <taxon>Burkholderiales</taxon>
        <taxon>Oxalobacteraceae</taxon>
        <taxon>Undibacterium</taxon>
    </lineage>
</organism>
<dbReference type="Proteomes" id="UP000678545">
    <property type="component" value="Unassembled WGS sequence"/>
</dbReference>
<evidence type="ECO:0000259" key="7">
    <source>
        <dbReference type="Pfam" id="PF06271"/>
    </source>
</evidence>
<evidence type="ECO:0000256" key="6">
    <source>
        <dbReference type="SAM" id="Phobius"/>
    </source>
</evidence>
<dbReference type="Pfam" id="PF06271">
    <property type="entry name" value="RDD"/>
    <property type="match status" value="1"/>
</dbReference>
<accession>A0A941IDU3</accession>
<feature type="transmembrane region" description="Helical" evidence="6">
    <location>
        <begin position="82"/>
        <end position="102"/>
    </location>
</feature>
<comment type="subcellular location">
    <subcellularLocation>
        <location evidence="1">Cell membrane</location>
        <topology evidence="1">Multi-pass membrane protein</topology>
    </subcellularLocation>
</comment>
<dbReference type="EMBL" id="JAGSPJ010000001">
    <property type="protein sequence ID" value="MBR7798737.1"/>
    <property type="molecule type" value="Genomic_DNA"/>
</dbReference>
<reference evidence="8" key="1">
    <citation type="submission" date="2021-04" db="EMBL/GenBank/DDBJ databases">
        <title>novel species isolated from subtropical streams in China.</title>
        <authorList>
            <person name="Lu H."/>
        </authorList>
    </citation>
    <scope>NUCLEOTIDE SEQUENCE</scope>
    <source>
        <strain evidence="8">FT137W</strain>
    </source>
</reference>
<evidence type="ECO:0000313" key="8">
    <source>
        <dbReference type="EMBL" id="MBR7798737.1"/>
    </source>
</evidence>
<feature type="domain" description="RDD" evidence="7">
    <location>
        <begin position="5"/>
        <end position="139"/>
    </location>
</feature>
<dbReference type="GO" id="GO:0005886">
    <property type="term" value="C:plasma membrane"/>
    <property type="evidence" value="ECO:0007669"/>
    <property type="project" value="UniProtKB-SubCell"/>
</dbReference>
<evidence type="ECO:0000256" key="1">
    <source>
        <dbReference type="ARBA" id="ARBA00004651"/>
    </source>
</evidence>
<feature type="transmembrane region" description="Helical" evidence="6">
    <location>
        <begin position="6"/>
        <end position="22"/>
    </location>
</feature>
<keyword evidence="9" id="KW-1185">Reference proteome</keyword>
<name>A0A941IDU3_9BURK</name>
<evidence type="ECO:0000313" key="9">
    <source>
        <dbReference type="Proteomes" id="UP000678545"/>
    </source>
</evidence>
<keyword evidence="4 6" id="KW-1133">Transmembrane helix</keyword>